<dbReference type="EMBL" id="JAPMOS010000480">
    <property type="protein sequence ID" value="KAJ4452508.1"/>
    <property type="molecule type" value="Genomic_DNA"/>
</dbReference>
<dbReference type="EC" id="1.2.7.1" evidence="2"/>
<dbReference type="Gene3D" id="3.40.50.970">
    <property type="match status" value="1"/>
</dbReference>
<accession>A0ABQ8U3Y7</accession>
<organism evidence="2 3">
    <name type="scientific">Paratrimastix pyriformis</name>
    <dbReference type="NCBI Taxonomy" id="342808"/>
    <lineage>
        <taxon>Eukaryota</taxon>
        <taxon>Metamonada</taxon>
        <taxon>Preaxostyla</taxon>
        <taxon>Paratrimastigidae</taxon>
        <taxon>Paratrimastix</taxon>
    </lineage>
</organism>
<proteinExistence type="predicted"/>
<dbReference type="GO" id="GO:0019164">
    <property type="term" value="F:pyruvate synthase activity"/>
    <property type="evidence" value="ECO:0007669"/>
    <property type="project" value="UniProtKB-EC"/>
</dbReference>
<dbReference type="PANTHER" id="PTHR32154">
    <property type="entry name" value="PYRUVATE-FLAVODOXIN OXIDOREDUCTASE-RELATED"/>
    <property type="match status" value="1"/>
</dbReference>
<evidence type="ECO:0000313" key="2">
    <source>
        <dbReference type="EMBL" id="KAJ4452508.1"/>
    </source>
</evidence>
<comment type="caution">
    <text evidence="2">The sequence shown here is derived from an EMBL/GenBank/DDBJ whole genome shotgun (WGS) entry which is preliminary data.</text>
</comment>
<keyword evidence="3" id="KW-1185">Reference proteome</keyword>
<protein>
    <submittedName>
        <fullName evidence="2">Pyruvate:ferredoxin oxidoreductase</fullName>
        <ecNumber evidence="2">1.2.7.1</ecNumber>
    </submittedName>
</protein>
<dbReference type="PANTHER" id="PTHR32154:SF0">
    <property type="entry name" value="PYRUVATE-FLAVODOXIN OXIDOREDUCTASE-RELATED"/>
    <property type="match status" value="1"/>
</dbReference>
<evidence type="ECO:0000313" key="3">
    <source>
        <dbReference type="Proteomes" id="UP001141327"/>
    </source>
</evidence>
<name>A0ABQ8U3Y7_9EUKA</name>
<gene>
    <name evidence="2" type="ORF">PAPYR_13313</name>
</gene>
<dbReference type="SUPFAM" id="SSF52518">
    <property type="entry name" value="Thiamin diphosphate-binding fold (THDP-binding)"/>
    <property type="match status" value="1"/>
</dbReference>
<feature type="compositionally biased region" description="Low complexity" evidence="1">
    <location>
        <begin position="151"/>
        <end position="162"/>
    </location>
</feature>
<sequence>MYAMSLGTVYVASCCLGANMPQLLKALVEADRYPGTSLVICYCPCINHGLKQGQGHVAQEQKLAVQTGYWPLYRFNPLLKKEGKNPLALDSGAATVPLSELLKSEVRFASLIAAKPEVARVYHQLLQEDIDERFANLQRMAGVAPTPRPAAPATAAPATAAH</sequence>
<reference evidence="2" key="1">
    <citation type="journal article" date="2022" name="bioRxiv">
        <title>Genomics of Preaxostyla Flagellates Illuminates Evolutionary Transitions and the Path Towards Mitochondrial Loss.</title>
        <authorList>
            <person name="Novak L.V.F."/>
            <person name="Treitli S.C."/>
            <person name="Pyrih J."/>
            <person name="Halakuc P."/>
            <person name="Pipaliya S.V."/>
            <person name="Vacek V."/>
            <person name="Brzon O."/>
            <person name="Soukal P."/>
            <person name="Eme L."/>
            <person name="Dacks J.B."/>
            <person name="Karnkowska A."/>
            <person name="Elias M."/>
            <person name="Hampl V."/>
        </authorList>
    </citation>
    <scope>NUCLEOTIDE SEQUENCE</scope>
    <source>
        <strain evidence="2">RCP-MX</strain>
    </source>
</reference>
<evidence type="ECO:0000256" key="1">
    <source>
        <dbReference type="SAM" id="MobiDB-lite"/>
    </source>
</evidence>
<dbReference type="Proteomes" id="UP001141327">
    <property type="component" value="Unassembled WGS sequence"/>
</dbReference>
<keyword evidence="2" id="KW-0670">Pyruvate</keyword>
<dbReference type="InterPro" id="IPR029061">
    <property type="entry name" value="THDP-binding"/>
</dbReference>
<dbReference type="InterPro" id="IPR050722">
    <property type="entry name" value="Pyruvate:ferred/Flavod_OxRd"/>
</dbReference>
<feature type="region of interest" description="Disordered" evidence="1">
    <location>
        <begin position="143"/>
        <end position="162"/>
    </location>
</feature>
<keyword evidence="2" id="KW-0560">Oxidoreductase</keyword>